<dbReference type="PANTHER" id="PTHR47234:SF2">
    <property type="entry name" value="TONB-DEPENDENT RECEPTOR"/>
    <property type="match status" value="1"/>
</dbReference>
<accession>A0ABX7T3I6</accession>
<evidence type="ECO:0000256" key="1">
    <source>
        <dbReference type="SAM" id="MobiDB-lite"/>
    </source>
</evidence>
<keyword evidence="3" id="KW-0675">Receptor</keyword>
<evidence type="ECO:0000313" key="4">
    <source>
        <dbReference type="Proteomes" id="UP000663923"/>
    </source>
</evidence>
<reference evidence="3 4" key="1">
    <citation type="submission" date="2021-03" db="EMBL/GenBank/DDBJ databases">
        <title>Complete genome of Parasphingorhabdus_sp.JHSY0214.</title>
        <authorList>
            <person name="Yoo J.H."/>
            <person name="Bae J.W."/>
        </authorList>
    </citation>
    <scope>NUCLEOTIDE SEQUENCE [LARGE SCALE GENOMIC DNA]</scope>
    <source>
        <strain evidence="3 4">JHSY0214</strain>
    </source>
</reference>
<dbReference type="InterPro" id="IPR037066">
    <property type="entry name" value="Plug_dom_sf"/>
</dbReference>
<sequence>MTQTSPRFFGASLLALSFTIALPAHGQSNDDELKNEDIVVTAERLRGSVITEVPPIVELDAGDVASYGVSSIEDLVEELSSQTTSNRGRGSGRPIVLINGQRTSGFRDIRDLPPEAIQSVQVFPEEVALQYGYAPDERVINFILKDNYTGFGAEAEYGVPTRGDQSNTELESTFTHIGENSRLNLNIEYETQSAITEAERGIIQDQAGDLVNLGDFRTLSAPSDNVEFNGNYSRTFADGTSLSFNGGYIYDKSRALLGLASGTLDIPATSPFAQSASDESLFRYFTQFGPLRKTVETNTFQGGAALNGVTSGWRYSLTADYAREETETATDNSGDISALQAAIDAGTADPFASDFGTLLSPPITDEARSVSNTLETLATLSGALITLPSGSVTTTVRGGYSREDLDSRDITDGVTTLGSLGRDNFNAGISIDIPIADENIDVTEAIGQLSINGNLGYSELSDFGGLVEFGFGLNWEPLDGLVFTASAIGEDAAPTIEQLGNPVIVTPNVTTFDFTNGETVLTSITTGGNLDLPTEKRRDIKLAVNYSPEWLDGMTFLGEYIRNNSENVASDFPLLTEEIEAAFPDRVTRDETGRLVAIDQRPVNYSNVRSESIRYGLEFSKRFGQRRGGRGLRGAGRPGAGDGGPPPDDARPPSDGPPPEGGPESAPSEAGRAEAGRPGARAGGPPRGGGRPGGRGGGRWRVSAYHTVHLDERVLIRPGVEELDLLDGSAIGSTGGQPHHEFELEGRWFNNGIGFRVQAEHQTATRVDGGLTSSDLSFSDLTTLNLRAFINLDDRGTLTERFKFLKGSRIAFRIDNVFNDIQDVRDSDGLVPLSYQPGFIDPIGRYVEISFRKRF</sequence>
<dbReference type="Proteomes" id="UP000663923">
    <property type="component" value="Chromosome"/>
</dbReference>
<feature type="chain" id="PRO_5046012725" evidence="2">
    <location>
        <begin position="27"/>
        <end position="855"/>
    </location>
</feature>
<proteinExistence type="predicted"/>
<feature type="compositionally biased region" description="Gly residues" evidence="1">
    <location>
        <begin position="631"/>
        <end position="643"/>
    </location>
</feature>
<dbReference type="RefSeq" id="WP_207987356.1">
    <property type="nucleotide sequence ID" value="NZ_CP071794.1"/>
</dbReference>
<keyword evidence="2" id="KW-0732">Signal</keyword>
<protein>
    <submittedName>
        <fullName evidence="3">TonB-dependent receptor</fullName>
    </submittedName>
</protein>
<evidence type="ECO:0000256" key="2">
    <source>
        <dbReference type="SAM" id="SignalP"/>
    </source>
</evidence>
<dbReference type="SUPFAM" id="SSF56935">
    <property type="entry name" value="Porins"/>
    <property type="match status" value="1"/>
</dbReference>
<keyword evidence="4" id="KW-1185">Reference proteome</keyword>
<organism evidence="3 4">
    <name type="scientific">Parasphingorhabdus cellanae</name>
    <dbReference type="NCBI Taxonomy" id="2806553"/>
    <lineage>
        <taxon>Bacteria</taxon>
        <taxon>Pseudomonadati</taxon>
        <taxon>Pseudomonadota</taxon>
        <taxon>Alphaproteobacteria</taxon>
        <taxon>Sphingomonadales</taxon>
        <taxon>Sphingomonadaceae</taxon>
        <taxon>Parasphingorhabdus</taxon>
    </lineage>
</organism>
<feature type="region of interest" description="Disordered" evidence="1">
    <location>
        <begin position="625"/>
        <end position="700"/>
    </location>
</feature>
<feature type="signal peptide" evidence="2">
    <location>
        <begin position="1"/>
        <end position="26"/>
    </location>
</feature>
<dbReference type="PANTHER" id="PTHR47234">
    <property type="match status" value="1"/>
</dbReference>
<feature type="compositionally biased region" description="Gly residues" evidence="1">
    <location>
        <begin position="681"/>
        <end position="699"/>
    </location>
</feature>
<dbReference type="Gene3D" id="2.170.130.10">
    <property type="entry name" value="TonB-dependent receptor, plug domain"/>
    <property type="match status" value="1"/>
</dbReference>
<name>A0ABX7T3I6_9SPHN</name>
<dbReference type="EMBL" id="CP071794">
    <property type="protein sequence ID" value="QTD55518.1"/>
    <property type="molecule type" value="Genomic_DNA"/>
</dbReference>
<evidence type="ECO:0000313" key="3">
    <source>
        <dbReference type="EMBL" id="QTD55518.1"/>
    </source>
</evidence>
<gene>
    <name evidence="3" type="ORF">J4G78_15130</name>
</gene>